<dbReference type="AlphaFoldDB" id="A0A226DXX4"/>
<sequence>MNPPASLLPVIEIFSHCLITLILPNSNFNFISFHPIFVHLKTAHLFQYRTNGSYYWSPFIHENITYRMHRPLCWSTVFPESPLYNGEFPHSRIFPSIWGSPGPVYFIFLANSQQKMEIQLDQLHSVISHTDLNFMGNREFCVFVDTPDANPKFYHLNRYHRLSEIVHPNPVPIQLVHKFPKFTEFHCPRRNLHECYFLLDKRADLISTTFAPYFWIYPNWMDDLRPVYTYRTNFRRIQSKYFFTTKYPDWFSVADDSKNFDDFLAYTIFSETLYNLTIPAEVDVEEKYLYFGSSDFRFERGNHQIIMLARRACSFIACYGVEHEKSYELFTKPFDKVVWILISLVITVFMAMSNFLSGPSNVDMVIVSFSILLEVSLSSLITKVIPRKMRALFWFWILTCVTIICMYKDVFTAEVIKPYRRNPVWSHIYDLEGLGFKFLLPLKAHIDYENAYGQGRQAESIVSIEFAWKFQEAALYEGNLTRLAGYRRIGRALLGGRDLVYSKTHFSKGSQSGRRIWQELHHKWGADLYSNLSRCTRKFAYVDYTENIDAMLPFLNDNGDGIVFMKGADDGFLSTSVGFQVDSTHRKNFVYGRLKGLISSGIYHWWEKWFKKSRPRKLFMYYANWTKPIVNELERRDFRTKFLTTCKIWGYCCVACGLVCMLEIGKSIIEKIIVQKRKKNTLKTAFVH</sequence>
<dbReference type="OrthoDB" id="8299208at2759"/>
<proteinExistence type="predicted"/>
<accession>A0A226DXX4</accession>
<feature type="transmembrane region" description="Helical" evidence="1">
    <location>
        <begin position="337"/>
        <end position="356"/>
    </location>
</feature>
<keyword evidence="1" id="KW-0472">Membrane</keyword>
<evidence type="ECO:0000313" key="3">
    <source>
        <dbReference type="Proteomes" id="UP000198287"/>
    </source>
</evidence>
<dbReference type="EMBL" id="LNIX01000010">
    <property type="protein sequence ID" value="OXA49531.1"/>
    <property type="molecule type" value="Genomic_DNA"/>
</dbReference>
<name>A0A226DXX4_FOLCA</name>
<protein>
    <submittedName>
        <fullName evidence="2">Uncharacterized protein</fullName>
    </submittedName>
</protein>
<keyword evidence="1" id="KW-1133">Transmembrane helix</keyword>
<organism evidence="2 3">
    <name type="scientific">Folsomia candida</name>
    <name type="common">Springtail</name>
    <dbReference type="NCBI Taxonomy" id="158441"/>
    <lineage>
        <taxon>Eukaryota</taxon>
        <taxon>Metazoa</taxon>
        <taxon>Ecdysozoa</taxon>
        <taxon>Arthropoda</taxon>
        <taxon>Hexapoda</taxon>
        <taxon>Collembola</taxon>
        <taxon>Entomobryomorpha</taxon>
        <taxon>Isotomoidea</taxon>
        <taxon>Isotomidae</taxon>
        <taxon>Proisotominae</taxon>
        <taxon>Folsomia</taxon>
    </lineage>
</organism>
<keyword evidence="3" id="KW-1185">Reference proteome</keyword>
<evidence type="ECO:0000313" key="2">
    <source>
        <dbReference type="EMBL" id="OXA49531.1"/>
    </source>
</evidence>
<feature type="transmembrane region" description="Helical" evidence="1">
    <location>
        <begin position="393"/>
        <end position="411"/>
    </location>
</feature>
<evidence type="ECO:0000256" key="1">
    <source>
        <dbReference type="SAM" id="Phobius"/>
    </source>
</evidence>
<keyword evidence="1" id="KW-0812">Transmembrane</keyword>
<gene>
    <name evidence="2" type="ORF">Fcan01_15456</name>
</gene>
<reference evidence="2 3" key="1">
    <citation type="submission" date="2015-12" db="EMBL/GenBank/DDBJ databases">
        <title>The genome of Folsomia candida.</title>
        <authorList>
            <person name="Faddeeva A."/>
            <person name="Derks M.F."/>
            <person name="Anvar Y."/>
            <person name="Smit S."/>
            <person name="Van Straalen N."/>
            <person name="Roelofs D."/>
        </authorList>
    </citation>
    <scope>NUCLEOTIDE SEQUENCE [LARGE SCALE GENOMIC DNA]</scope>
    <source>
        <strain evidence="2 3">VU population</strain>
        <tissue evidence="2">Whole body</tissue>
    </source>
</reference>
<dbReference type="Proteomes" id="UP000198287">
    <property type="component" value="Unassembled WGS sequence"/>
</dbReference>
<comment type="caution">
    <text evidence="2">The sequence shown here is derived from an EMBL/GenBank/DDBJ whole genome shotgun (WGS) entry which is preliminary data.</text>
</comment>